<reference evidence="1 2" key="1">
    <citation type="submission" date="2021-03" db="EMBL/GenBank/DDBJ databases">
        <authorList>
            <person name="King G.J."/>
            <person name="Bancroft I."/>
            <person name="Baten A."/>
            <person name="Bloomfield J."/>
            <person name="Borpatragohain P."/>
            <person name="He Z."/>
            <person name="Irish N."/>
            <person name="Irwin J."/>
            <person name="Liu K."/>
            <person name="Mauleon R.P."/>
            <person name="Moore J."/>
            <person name="Morris R."/>
            <person name="Ostergaard L."/>
            <person name="Wang B."/>
            <person name="Wells R."/>
        </authorList>
    </citation>
    <scope>NUCLEOTIDE SEQUENCE [LARGE SCALE GENOMIC DNA]</scope>
    <source>
        <strain evidence="1">R-o-18</strain>
        <tissue evidence="1">Leaf</tissue>
    </source>
</reference>
<evidence type="ECO:0000313" key="2">
    <source>
        <dbReference type="Proteomes" id="UP000823674"/>
    </source>
</evidence>
<name>A0ABQ7LF04_BRACM</name>
<sequence>MFGARRLLNLRKLSSSHQEELRSDVSKAVEVSNEAEGHLKVKEFSPKNVKDMLLIGYTYNKVLAEEKKSKAEETAYEKYIICIYLLCINIGVNNYAEDASEITLVYLVGENWVSTLLVTNFQLSDFVVKLLSKHSSFALNSLSSSYEDLSILALFVYVVYAYNQRGCLIPSSSTVVPKNIEV</sequence>
<comment type="caution">
    <text evidence="1">The sequence shown here is derived from an EMBL/GenBank/DDBJ whole genome shotgun (WGS) entry which is preliminary data.</text>
</comment>
<proteinExistence type="predicted"/>
<keyword evidence="2" id="KW-1185">Reference proteome</keyword>
<accession>A0ABQ7LF04</accession>
<organism evidence="1 2">
    <name type="scientific">Brassica rapa subsp. trilocularis</name>
    <dbReference type="NCBI Taxonomy" id="1813537"/>
    <lineage>
        <taxon>Eukaryota</taxon>
        <taxon>Viridiplantae</taxon>
        <taxon>Streptophyta</taxon>
        <taxon>Embryophyta</taxon>
        <taxon>Tracheophyta</taxon>
        <taxon>Spermatophyta</taxon>
        <taxon>Magnoliopsida</taxon>
        <taxon>eudicotyledons</taxon>
        <taxon>Gunneridae</taxon>
        <taxon>Pentapetalae</taxon>
        <taxon>rosids</taxon>
        <taxon>malvids</taxon>
        <taxon>Brassicales</taxon>
        <taxon>Brassicaceae</taxon>
        <taxon>Brassiceae</taxon>
        <taxon>Brassica</taxon>
    </lineage>
</organism>
<gene>
    <name evidence="1" type="primary">A09p047520.1_BraROA</name>
    <name evidence="1" type="ORF">IGI04_036588</name>
</gene>
<dbReference type="EMBL" id="JADBGQ010000008">
    <property type="protein sequence ID" value="KAG5385118.1"/>
    <property type="molecule type" value="Genomic_DNA"/>
</dbReference>
<dbReference type="Proteomes" id="UP000823674">
    <property type="component" value="Chromosome A09"/>
</dbReference>
<evidence type="ECO:0000313" key="1">
    <source>
        <dbReference type="EMBL" id="KAG5385118.1"/>
    </source>
</evidence>
<protein>
    <submittedName>
        <fullName evidence="1">Uncharacterized protein</fullName>
    </submittedName>
</protein>